<feature type="active site" description="Proton donor; for dehydratase activity" evidence="3">
    <location>
        <position position="191"/>
    </location>
</feature>
<dbReference type="Pfam" id="PF00550">
    <property type="entry name" value="PP-binding"/>
    <property type="match status" value="1"/>
</dbReference>
<dbReference type="Gene3D" id="1.10.1200.10">
    <property type="entry name" value="ACP-like"/>
    <property type="match status" value="1"/>
</dbReference>
<dbReference type="InterPro" id="IPR042104">
    <property type="entry name" value="PKS_dehydratase_sf"/>
</dbReference>
<protein>
    <submittedName>
        <fullName evidence="6">KR domain-containing protein</fullName>
    </submittedName>
</protein>
<dbReference type="InterPro" id="IPR009081">
    <property type="entry name" value="PP-bd_ACP"/>
</dbReference>
<feature type="domain" description="Carrier" evidence="4">
    <location>
        <begin position="790"/>
        <end position="865"/>
    </location>
</feature>
<evidence type="ECO:0000256" key="2">
    <source>
        <dbReference type="ARBA" id="ARBA00022553"/>
    </source>
</evidence>
<name>A0A974P7H8_9BACL</name>
<sequence>MLAHVAGETPEQVTYAVRMSAKEAWVLNEHKVGSEYVLPGTAYVELLLEIGRQQGGRSVIKDLAFLQPFSVQEGETRELQITLKKGNGDNGFIITSKDYADGTWRRHAEGKLCLPSQARKPYDLSALLEAFHTYPKITGVESSGDFITTGARWNNIKELRAGAEECLVAVGLGEAFREEAAHYHYHPALLDNAINIAIRSIDDQLYLPFYYQEIRVYGRIPADIYSVVRRQDRGQGNQTATFDIDILNPAGEVLAEIEGYTIKQVQVHGPAGMYYEKDWMVQESPPSPDVDSETSRETVAVFTGEGEIADRLLEQIRAQYGQVMEISGRKLQSREDYQLLWDRLKAGNVGTIIHLMSLTGREIATEAELHEAGERGFYSLYSLLDSLFVQPSSRDLKLVLVCDEANQVTGEEAVLHPHHGCLLGLGKVAREEFPQVHIRLVDVDGRTPPGRIVNEFSLREAPYQVAYRNGQRYVERLREASLAPDEEHPGIREGGVYVITGGTGGLGLEIGKQMSRMSRVKLHLIGRRELPARENWAEIVAAGAEAQRIRQITAVQEMERNGAEVQIHAADVAGEGQMRSLLERIRSGSGGIRGVIHAAGVAGEGLLVRKSAGQIREVLSAKVTGTWVLDQLTKEDELDFFMMFSSMNTVTGGMGQSDYVAANSYLDLYADWMRKQGRKGITVNWPLWQEVGMAQAYEVDNRQSVFESLTPRQGAAIYAELLQCGRSRIIVGQLKRQLARDTVGQSLMNDYVLSDTLASAFRTRIEHRQEETERQVSDPLPVRILDKDEAELSATEREVAMIWGQVLGVDEIGLSAKFNNMGGNSILAVDLFRRLEAKYGKIVNISDVFTYATIAEMADYLDTRQQQQNGTSAAEPSTLALLQRLANQEISMNEALETYKTKSGGVS</sequence>
<dbReference type="InterPro" id="IPR049900">
    <property type="entry name" value="PKS_mFAS_DH"/>
</dbReference>
<dbReference type="SMART" id="SM00823">
    <property type="entry name" value="PKS_PP"/>
    <property type="match status" value="1"/>
</dbReference>
<evidence type="ECO:0000259" key="5">
    <source>
        <dbReference type="PROSITE" id="PS52019"/>
    </source>
</evidence>
<evidence type="ECO:0000313" key="7">
    <source>
        <dbReference type="Proteomes" id="UP000595841"/>
    </source>
</evidence>
<dbReference type="InterPro" id="IPR049552">
    <property type="entry name" value="PKS_DH_N"/>
</dbReference>
<gene>
    <name evidence="6" type="ORF">JI735_17030</name>
</gene>
<keyword evidence="1" id="KW-0596">Phosphopantetheine</keyword>
<evidence type="ECO:0000256" key="1">
    <source>
        <dbReference type="ARBA" id="ARBA00022450"/>
    </source>
</evidence>
<reference evidence="6 7" key="1">
    <citation type="submission" date="2021-01" db="EMBL/GenBank/DDBJ databases">
        <title>Whole genome sequence of Paenibacillus sonchi LMG 24727 for comparative genomics.</title>
        <authorList>
            <person name="Lee G."/>
            <person name="Kim M.-J."/>
            <person name="Lim K."/>
            <person name="Shin J.-H."/>
        </authorList>
    </citation>
    <scope>NUCLEOTIDE SEQUENCE [LARGE SCALE GENOMIC DNA]</scope>
    <source>
        <strain evidence="6 7">LMG 24727</strain>
    </source>
</reference>
<dbReference type="SMART" id="SM00822">
    <property type="entry name" value="PKS_KR"/>
    <property type="match status" value="1"/>
</dbReference>
<accession>A0A974P7H8</accession>
<organism evidence="6 7">
    <name type="scientific">Paenibacillus sonchi</name>
    <dbReference type="NCBI Taxonomy" id="373687"/>
    <lineage>
        <taxon>Bacteria</taxon>
        <taxon>Bacillati</taxon>
        <taxon>Bacillota</taxon>
        <taxon>Bacilli</taxon>
        <taxon>Bacillales</taxon>
        <taxon>Paenibacillaceae</taxon>
        <taxon>Paenibacillus</taxon>
        <taxon>Paenibacillus sonchi group</taxon>
    </lineage>
</organism>
<dbReference type="Gene3D" id="3.40.50.720">
    <property type="entry name" value="NAD(P)-binding Rossmann-like Domain"/>
    <property type="match status" value="1"/>
</dbReference>
<dbReference type="SUPFAM" id="SSF47336">
    <property type="entry name" value="ACP-like"/>
    <property type="match status" value="1"/>
</dbReference>
<dbReference type="KEGG" id="pson:JI735_17030"/>
<keyword evidence="2" id="KW-0597">Phosphoprotein</keyword>
<dbReference type="InterPro" id="IPR020807">
    <property type="entry name" value="PKS_DH"/>
</dbReference>
<evidence type="ECO:0000256" key="3">
    <source>
        <dbReference type="PROSITE-ProRule" id="PRU01363"/>
    </source>
</evidence>
<dbReference type="SMART" id="SM00826">
    <property type="entry name" value="PKS_DH"/>
    <property type="match status" value="1"/>
</dbReference>
<dbReference type="Pfam" id="PF21089">
    <property type="entry name" value="PKS_DH_N"/>
    <property type="match status" value="1"/>
</dbReference>
<dbReference type="PANTHER" id="PTHR43775:SF37">
    <property type="entry name" value="SI:DKEY-61P9.11"/>
    <property type="match status" value="1"/>
</dbReference>
<dbReference type="InterPro" id="IPR049490">
    <property type="entry name" value="C883_1060-like_KR_N"/>
</dbReference>
<dbReference type="GO" id="GO:0006633">
    <property type="term" value="P:fatty acid biosynthetic process"/>
    <property type="evidence" value="ECO:0007669"/>
    <property type="project" value="TreeGrafter"/>
</dbReference>
<dbReference type="GO" id="GO:0031177">
    <property type="term" value="F:phosphopantetheine binding"/>
    <property type="evidence" value="ECO:0007669"/>
    <property type="project" value="InterPro"/>
</dbReference>
<dbReference type="Pfam" id="PF14765">
    <property type="entry name" value="PS-DH"/>
    <property type="match status" value="1"/>
</dbReference>
<proteinExistence type="predicted"/>
<dbReference type="Gene3D" id="3.10.129.110">
    <property type="entry name" value="Polyketide synthase dehydratase"/>
    <property type="match status" value="1"/>
</dbReference>
<feature type="domain" description="PKS/mFAS DH" evidence="5">
    <location>
        <begin position="1"/>
        <end position="271"/>
    </location>
</feature>
<dbReference type="InterPro" id="IPR057326">
    <property type="entry name" value="KR_dom"/>
</dbReference>
<dbReference type="GO" id="GO:0004312">
    <property type="term" value="F:fatty acid synthase activity"/>
    <property type="evidence" value="ECO:0007669"/>
    <property type="project" value="TreeGrafter"/>
</dbReference>
<dbReference type="InterPro" id="IPR020806">
    <property type="entry name" value="PKS_PP-bd"/>
</dbReference>
<dbReference type="Pfam" id="PF08659">
    <property type="entry name" value="KR"/>
    <property type="match status" value="1"/>
</dbReference>
<dbReference type="SUPFAM" id="SSF51735">
    <property type="entry name" value="NAD(P)-binding Rossmann-fold domains"/>
    <property type="match status" value="2"/>
</dbReference>
<dbReference type="PANTHER" id="PTHR43775">
    <property type="entry name" value="FATTY ACID SYNTHASE"/>
    <property type="match status" value="1"/>
</dbReference>
<dbReference type="InterPro" id="IPR049551">
    <property type="entry name" value="PKS_DH_C"/>
</dbReference>
<evidence type="ECO:0000259" key="4">
    <source>
        <dbReference type="PROSITE" id="PS50075"/>
    </source>
</evidence>
<dbReference type="EMBL" id="CP068595">
    <property type="protein sequence ID" value="QQZ58516.1"/>
    <property type="molecule type" value="Genomic_DNA"/>
</dbReference>
<feature type="region of interest" description="C-terminal hotdog fold" evidence="3">
    <location>
        <begin position="132"/>
        <end position="271"/>
    </location>
</feature>
<dbReference type="CDD" id="cd08953">
    <property type="entry name" value="KR_2_SDR_x"/>
    <property type="match status" value="1"/>
</dbReference>
<dbReference type="PROSITE" id="PS50075">
    <property type="entry name" value="CARRIER"/>
    <property type="match status" value="1"/>
</dbReference>
<dbReference type="Proteomes" id="UP000595841">
    <property type="component" value="Chromosome"/>
</dbReference>
<dbReference type="Pfam" id="PF21394">
    <property type="entry name" value="Beta-ketacyl_N"/>
    <property type="match status" value="1"/>
</dbReference>
<dbReference type="InterPro" id="IPR013968">
    <property type="entry name" value="PKS_KR"/>
</dbReference>
<feature type="active site" description="Proton acceptor; for dehydratase activity" evidence="3">
    <location>
        <position position="30"/>
    </location>
</feature>
<dbReference type="InterPro" id="IPR036291">
    <property type="entry name" value="NAD(P)-bd_dom_sf"/>
</dbReference>
<dbReference type="InterPro" id="IPR036736">
    <property type="entry name" value="ACP-like_sf"/>
</dbReference>
<dbReference type="PROSITE" id="PS52019">
    <property type="entry name" value="PKS_MFAS_DH"/>
    <property type="match status" value="1"/>
</dbReference>
<dbReference type="AlphaFoldDB" id="A0A974P7H8"/>
<keyword evidence="7" id="KW-1185">Reference proteome</keyword>
<dbReference type="RefSeq" id="WP_202676219.1">
    <property type="nucleotide sequence ID" value="NZ_CP068595.1"/>
</dbReference>
<feature type="region of interest" description="N-terminal hotdog fold" evidence="3">
    <location>
        <begin position="1"/>
        <end position="119"/>
    </location>
</feature>
<evidence type="ECO:0000313" key="6">
    <source>
        <dbReference type="EMBL" id="QQZ58516.1"/>
    </source>
</evidence>
<dbReference type="InterPro" id="IPR050091">
    <property type="entry name" value="PKS_NRPS_Biosynth_Enz"/>
</dbReference>